<dbReference type="PRINTS" id="PR00046">
    <property type="entry name" value="SIGMA70FCT"/>
</dbReference>
<keyword evidence="1" id="KW-0804">Transcription</keyword>
<dbReference type="STRING" id="1735162.PeribacterB2_0432"/>
<organism evidence="3 4">
    <name type="scientific">Candidatus Peribacter riflensis</name>
    <dbReference type="NCBI Taxonomy" id="1735162"/>
    <lineage>
        <taxon>Bacteria</taxon>
        <taxon>Candidatus Peregrinibacteriota</taxon>
        <taxon>Candidatus Peribacteria</taxon>
        <taxon>Candidatus Peribacterales</taxon>
        <taxon>Candidatus Peribacteraceae</taxon>
        <taxon>Candidatus Peribacter</taxon>
    </lineage>
</organism>
<dbReference type="PROSITE" id="PS51913">
    <property type="entry name" value="HTH_HARE"/>
    <property type="match status" value="1"/>
</dbReference>
<dbReference type="InterPro" id="IPR000943">
    <property type="entry name" value="RNA_pol_sigma70"/>
</dbReference>
<reference evidence="4" key="1">
    <citation type="submission" date="2015-10" db="EMBL/GenBank/DDBJ databases">
        <title>Analysis of five complete genome sequences for members of the class Peribacteria in the recently recognized Peregrinibacteria bacterial phylum.</title>
        <authorList>
            <person name="Anantharaman K."/>
            <person name="Brown C.T."/>
            <person name="Burstein D."/>
            <person name="Castelle C.J."/>
            <person name="Probst A.J."/>
            <person name="Thomas B.C."/>
            <person name="Williams K.H."/>
            <person name="Banfield J.F."/>
        </authorList>
    </citation>
    <scope>NUCLEOTIDE SEQUENCE [LARGE SCALE GENOMIC DNA]</scope>
</reference>
<accession>A0A0S1SWV5</accession>
<gene>
    <name evidence="3" type="ORF">PeribacterD1_0433</name>
</gene>
<dbReference type="EMBL" id="CP013065">
    <property type="protein sequence ID" value="ALM13124.1"/>
    <property type="molecule type" value="Genomic_DNA"/>
</dbReference>
<evidence type="ECO:0000313" key="3">
    <source>
        <dbReference type="EMBL" id="ALM13124.1"/>
    </source>
</evidence>
<name>A0A0S1SGZ4_9BACT</name>
<reference evidence="3 4" key="2">
    <citation type="journal article" date="2016" name="PeerJ">
        <title>Analysis of five complete genome sequences for members of the class Peribacteria in the recently recognized Peregrinibacteria bacterial phylum.</title>
        <authorList>
            <person name="Anantharaman K."/>
            <person name="Brown C.T."/>
            <person name="Burstein D."/>
            <person name="Castelle C.J."/>
            <person name="Probst A.J."/>
            <person name="Thomas B.C."/>
            <person name="Williams K.H."/>
            <person name="Banfield J.F."/>
        </authorList>
    </citation>
    <scope>NUCLEOTIDE SEQUENCE [LARGE SCALE GENOMIC DNA]</scope>
    <source>
        <strain evidence="3">RIFOXYD1_FULL_PER-ii_59_16</strain>
    </source>
</reference>
<dbReference type="InterPro" id="IPR007759">
    <property type="entry name" value="Asxl_HARE-HTH"/>
</dbReference>
<feature type="domain" description="HTH HARE-type" evidence="2">
    <location>
        <begin position="237"/>
        <end position="301"/>
    </location>
</feature>
<dbReference type="PATRIC" id="fig|1735161.3.peg.425"/>
<dbReference type="CDD" id="cd06171">
    <property type="entry name" value="Sigma70_r4"/>
    <property type="match status" value="1"/>
</dbReference>
<dbReference type="InterPro" id="IPR013324">
    <property type="entry name" value="RNA_pol_sigma_r3/r4-like"/>
</dbReference>
<dbReference type="InterPro" id="IPR007630">
    <property type="entry name" value="RNA_pol_sigma70_r4"/>
</dbReference>
<dbReference type="InterPro" id="IPR038087">
    <property type="entry name" value="RNAP_delta_N_dom_sf"/>
</dbReference>
<dbReference type="GO" id="GO:0003700">
    <property type="term" value="F:DNA-binding transcription factor activity"/>
    <property type="evidence" value="ECO:0007669"/>
    <property type="project" value="InterPro"/>
</dbReference>
<dbReference type="Pfam" id="PF04545">
    <property type="entry name" value="Sigma70_r4"/>
    <property type="match status" value="1"/>
</dbReference>
<sequence>MTAPQAASTTTPQTATAPQITLNLQELLDNLFLVLTEKEATVVKRRFALQGNQKQTLERIGKQFNVTRERIRQIESIALNKLKRTVRTTRLDEVNALAKGILRVHGGLLREDELISMVLRRIQGSAQVDGSVLRLSFSIDHEMSLGSRSNTFVPFWRLDSLAMEDILLIVNSVTKILKKRKSCMQADEIVSAVQSMNLFEGRVPSRELILSCLKIDERLKEIPEGWGLTEWRFVRPRSIRDKVEIILKKSGEPLHFMEIANRIREAKFDHKNVTVQAVHNELIRYPQFVLVGRGLYALSEWGYEPGTVADVIERILKEKGPLSKKEIIAEVGKQRTVKVGTISLNLQKMPYFTRVGRAVYAFDPSKKK</sequence>
<dbReference type="PANTHER" id="PTHR30603:SF60">
    <property type="entry name" value="RNA POLYMERASE SIGMA FACTOR RPOD"/>
    <property type="match status" value="1"/>
</dbReference>
<dbReference type="Proteomes" id="UP000069135">
    <property type="component" value="Chromosome"/>
</dbReference>
<accession>A0A0S1SK90</accession>
<evidence type="ECO:0000256" key="1">
    <source>
        <dbReference type="ARBA" id="ARBA00023163"/>
    </source>
</evidence>
<dbReference type="InterPro" id="IPR036388">
    <property type="entry name" value="WH-like_DNA-bd_sf"/>
</dbReference>
<dbReference type="PANTHER" id="PTHR30603">
    <property type="entry name" value="RNA POLYMERASE SIGMA FACTOR RPO"/>
    <property type="match status" value="1"/>
</dbReference>
<accession>A0A0S1ST77</accession>
<dbReference type="Gene3D" id="1.10.10.1250">
    <property type="entry name" value="RNA polymerase, subunit delta, N-terminal domain"/>
    <property type="match status" value="1"/>
</dbReference>
<evidence type="ECO:0000313" key="4">
    <source>
        <dbReference type="Proteomes" id="UP000069135"/>
    </source>
</evidence>
<dbReference type="Gene3D" id="1.10.10.10">
    <property type="entry name" value="Winged helix-like DNA-binding domain superfamily/Winged helix DNA-binding domain"/>
    <property type="match status" value="1"/>
</dbReference>
<protein>
    <recommendedName>
        <fullName evidence="2">HTH HARE-type domain-containing protein</fullName>
    </recommendedName>
</protein>
<dbReference type="AlphaFoldDB" id="A0A0S1SGZ4"/>
<dbReference type="SUPFAM" id="SSF88659">
    <property type="entry name" value="Sigma3 and sigma4 domains of RNA polymerase sigma factors"/>
    <property type="match status" value="1"/>
</dbReference>
<dbReference type="KEGG" id="prf:PeribacterA2_0433"/>
<evidence type="ECO:0000259" key="2">
    <source>
        <dbReference type="PROSITE" id="PS51913"/>
    </source>
</evidence>
<accession>A0A0S1SGZ4</accession>
<accession>A0A0S1SPD4</accession>
<proteinExistence type="predicted"/>
<dbReference type="GO" id="GO:0006352">
    <property type="term" value="P:DNA-templated transcription initiation"/>
    <property type="evidence" value="ECO:0007669"/>
    <property type="project" value="InterPro"/>
</dbReference>
<dbReference type="InterPro" id="IPR050239">
    <property type="entry name" value="Sigma-70_RNA_pol_init_factors"/>
</dbReference>